<dbReference type="Proteomes" id="UP000517916">
    <property type="component" value="Unassembled WGS sequence"/>
</dbReference>
<keyword evidence="2" id="KW-1185">Reference proteome</keyword>
<gene>
    <name evidence="1" type="ORF">BC739_003102</name>
</gene>
<comment type="caution">
    <text evidence="1">The sequence shown here is derived from an EMBL/GenBank/DDBJ whole genome shotgun (WGS) entry which is preliminary data.</text>
</comment>
<name>A0ABR6BG91_9PSEU</name>
<accession>A0ABR6BG91</accession>
<evidence type="ECO:0000313" key="1">
    <source>
        <dbReference type="EMBL" id="MBA8925903.1"/>
    </source>
</evidence>
<proteinExistence type="predicted"/>
<organism evidence="1 2">
    <name type="scientific">Kutzneria viridogrisea</name>
    <dbReference type="NCBI Taxonomy" id="47990"/>
    <lineage>
        <taxon>Bacteria</taxon>
        <taxon>Bacillati</taxon>
        <taxon>Actinomycetota</taxon>
        <taxon>Actinomycetes</taxon>
        <taxon>Pseudonocardiales</taxon>
        <taxon>Pseudonocardiaceae</taxon>
        <taxon>Kutzneria</taxon>
    </lineage>
</organism>
<dbReference type="RefSeq" id="WP_182837522.1">
    <property type="nucleotide sequence ID" value="NZ_BAAABQ010000059.1"/>
</dbReference>
<protein>
    <submittedName>
        <fullName evidence="1">Uncharacterized protein</fullName>
    </submittedName>
</protein>
<evidence type="ECO:0000313" key="2">
    <source>
        <dbReference type="Proteomes" id="UP000517916"/>
    </source>
</evidence>
<dbReference type="EMBL" id="JACJID010000002">
    <property type="protein sequence ID" value="MBA8925903.1"/>
    <property type="molecule type" value="Genomic_DNA"/>
</dbReference>
<reference evidence="1 2" key="1">
    <citation type="submission" date="2020-08" db="EMBL/GenBank/DDBJ databases">
        <title>Genomic Encyclopedia of Archaeal and Bacterial Type Strains, Phase II (KMG-II): from individual species to whole genera.</title>
        <authorList>
            <person name="Goeker M."/>
        </authorList>
    </citation>
    <scope>NUCLEOTIDE SEQUENCE [LARGE SCALE GENOMIC DNA]</scope>
    <source>
        <strain evidence="1 2">DSM 43850</strain>
    </source>
</reference>
<sequence>MTESTPVRPLRRIGVALIVLAALSTVSGVIVTVREHQQIECQAGVNGALSKALRERSDAASKERQAQLALFSALLDPGATPESRRAALATYYEQYKAADSARDANPLPDASTCQ</sequence>